<evidence type="ECO:0000256" key="4">
    <source>
        <dbReference type="ARBA" id="ARBA00022448"/>
    </source>
</evidence>
<dbReference type="SFLD" id="SFLDS00052">
    <property type="entry name" value="Ferric_Reductase_Domain"/>
    <property type="match status" value="1"/>
</dbReference>
<keyword evidence="8 13" id="KW-1133">Transmembrane helix</keyword>
<evidence type="ECO:0000256" key="2">
    <source>
        <dbReference type="ARBA" id="ARBA00006278"/>
    </source>
</evidence>
<name>A0A8H3UFJ7_VENIN</name>
<dbReference type="AlphaFoldDB" id="A0A8H3UFJ7"/>
<protein>
    <recommendedName>
        <fullName evidence="3">ferric-chelate reductase (NADPH)</fullName>
        <ecNumber evidence="3">1.16.1.9</ecNumber>
    </recommendedName>
</protein>
<dbReference type="SUPFAM" id="SSF63380">
    <property type="entry name" value="Riboflavin synthase domain-like"/>
    <property type="match status" value="1"/>
</dbReference>
<evidence type="ECO:0000313" key="15">
    <source>
        <dbReference type="EMBL" id="KAE9969209.1"/>
    </source>
</evidence>
<dbReference type="Gene3D" id="2.40.30.10">
    <property type="entry name" value="Translation factors"/>
    <property type="match status" value="1"/>
</dbReference>
<evidence type="ECO:0000256" key="8">
    <source>
        <dbReference type="ARBA" id="ARBA00022989"/>
    </source>
</evidence>
<dbReference type="GO" id="GO:0006826">
    <property type="term" value="P:iron ion transport"/>
    <property type="evidence" value="ECO:0007669"/>
    <property type="project" value="TreeGrafter"/>
</dbReference>
<feature type="transmembrane region" description="Helical" evidence="13">
    <location>
        <begin position="213"/>
        <end position="234"/>
    </location>
</feature>
<dbReference type="InterPro" id="IPR013130">
    <property type="entry name" value="Fe3_Rdtase_TM_dom"/>
</dbReference>
<dbReference type="GO" id="GO:0052851">
    <property type="term" value="F:ferric-chelate reductase (NADPH) activity"/>
    <property type="evidence" value="ECO:0007669"/>
    <property type="project" value="UniProtKB-EC"/>
</dbReference>
<dbReference type="InterPro" id="IPR013112">
    <property type="entry name" value="FAD-bd_8"/>
</dbReference>
<dbReference type="Pfam" id="PF01794">
    <property type="entry name" value="Ferric_reduct"/>
    <property type="match status" value="1"/>
</dbReference>
<keyword evidence="10" id="KW-0406">Ion transport</keyword>
<evidence type="ECO:0000256" key="6">
    <source>
        <dbReference type="ARBA" id="ARBA00022692"/>
    </source>
</evidence>
<accession>A0A8H3UFJ7</accession>
<dbReference type="EMBL" id="WNWS01000375">
    <property type="protein sequence ID" value="KAE9969209.1"/>
    <property type="molecule type" value="Genomic_DNA"/>
</dbReference>
<comment type="caution">
    <text evidence="15">The sequence shown here is derived from an EMBL/GenBank/DDBJ whole genome shotgun (WGS) entry which is preliminary data.</text>
</comment>
<feature type="transmembrane region" description="Helical" evidence="13">
    <location>
        <begin position="241"/>
        <end position="260"/>
    </location>
</feature>
<dbReference type="GO" id="GO:0006879">
    <property type="term" value="P:intracellular iron ion homeostasis"/>
    <property type="evidence" value="ECO:0007669"/>
    <property type="project" value="TreeGrafter"/>
</dbReference>
<dbReference type="InterPro" id="IPR051410">
    <property type="entry name" value="Ferric/Cupric_Reductase"/>
</dbReference>
<dbReference type="GO" id="GO:0005886">
    <property type="term" value="C:plasma membrane"/>
    <property type="evidence" value="ECO:0007669"/>
    <property type="project" value="UniProtKB-SubCell"/>
</dbReference>
<evidence type="ECO:0000256" key="9">
    <source>
        <dbReference type="ARBA" id="ARBA00023002"/>
    </source>
</evidence>
<evidence type="ECO:0000259" key="14">
    <source>
        <dbReference type="PROSITE" id="PS51384"/>
    </source>
</evidence>
<keyword evidence="4" id="KW-0813">Transport</keyword>
<organism evidence="15 16">
    <name type="scientific">Venturia inaequalis</name>
    <name type="common">Apple scab fungus</name>
    <dbReference type="NCBI Taxonomy" id="5025"/>
    <lineage>
        <taxon>Eukaryota</taxon>
        <taxon>Fungi</taxon>
        <taxon>Dikarya</taxon>
        <taxon>Ascomycota</taxon>
        <taxon>Pezizomycotina</taxon>
        <taxon>Dothideomycetes</taxon>
        <taxon>Pleosporomycetidae</taxon>
        <taxon>Venturiales</taxon>
        <taxon>Venturiaceae</taxon>
        <taxon>Venturia</taxon>
    </lineage>
</organism>
<dbReference type="InterPro" id="IPR017927">
    <property type="entry name" value="FAD-bd_FR_type"/>
</dbReference>
<evidence type="ECO:0000256" key="10">
    <source>
        <dbReference type="ARBA" id="ARBA00023065"/>
    </source>
</evidence>
<keyword evidence="9" id="KW-0560">Oxidoreductase</keyword>
<dbReference type="PANTHER" id="PTHR32361:SF28">
    <property type="entry name" value="FRP1P"/>
    <property type="match status" value="1"/>
</dbReference>
<proteinExistence type="inferred from homology"/>
<feature type="domain" description="FAD-binding FR-type" evidence="14">
    <location>
        <begin position="256"/>
        <end position="393"/>
    </location>
</feature>
<comment type="subcellular location">
    <subcellularLocation>
        <location evidence="1">Cell membrane</location>
        <topology evidence="1">Multi-pass membrane protein</topology>
    </subcellularLocation>
</comment>
<evidence type="ECO:0000256" key="12">
    <source>
        <dbReference type="ARBA" id="ARBA00048483"/>
    </source>
</evidence>
<sequence>MGLFGYQLLKHLGPEEQQARRDALNLNATIAQASIGVVLVVIQVYHLISWVSSKPAKKETKWEPSSPYVKHEFQREKRSFGGGLKTFGRRVKWYMDEPVFEGWGSTGAWFAGSIWMAWLLALCVRNTGDDYMHVAKRFGIVGASQLPLHYLLAIKSPWSPIALLTRRSQEQLNIYHQILGRIVQILFSLHAIFYLNFFWQFGWLAKRVKDNDVILGLAGIAIITLIGTTALSPLRRLSYRVFYFVHIIGATILLPVLYYHVQHIRIYILESAAVYVLHILLRWISSKTYPGTLSIVPGTNLVQVSIPSPNKKWKAGQHVYLTTAIPITGGTVGTLKNPFTIASLPKTDGNLTLIARTLKGPTRTLASKARASALSGTNTKLQIEGPYGVRLPSFAQFDRILLVAGGVGATFIIPIYRSIITSRLNASNNTSLSDIRLIWSVRKISETSWALPIPETSGKAGNAREMGAEQDLYITGTGSEDAGIGYKEVDQGESIEMTGEREGLVGDGDEGVNLEEQGVQIKHRRPDLRDLVDETFGHGHGQNGKVAVLVCGPPGMGAQVRREVGRWVSKGKNVYFHSEEFGL</sequence>
<evidence type="ECO:0000256" key="11">
    <source>
        <dbReference type="ARBA" id="ARBA00023136"/>
    </source>
</evidence>
<keyword evidence="7" id="KW-0249">Electron transport</keyword>
<evidence type="ECO:0000256" key="7">
    <source>
        <dbReference type="ARBA" id="ARBA00022982"/>
    </source>
</evidence>
<evidence type="ECO:0000256" key="13">
    <source>
        <dbReference type="SAM" id="Phobius"/>
    </source>
</evidence>
<evidence type="ECO:0000256" key="3">
    <source>
        <dbReference type="ARBA" id="ARBA00012668"/>
    </source>
</evidence>
<gene>
    <name evidence="15" type="ORF">EG328_007006</name>
</gene>
<dbReference type="Gene3D" id="3.40.50.80">
    <property type="entry name" value="Nucleotide-binding domain of ferredoxin-NADP reductase (FNR) module"/>
    <property type="match status" value="1"/>
</dbReference>
<dbReference type="InterPro" id="IPR017938">
    <property type="entry name" value="Riboflavin_synthase-like_b-brl"/>
</dbReference>
<comment type="catalytic activity">
    <reaction evidence="12">
        <text>2 a Fe(II)-siderophore + NADP(+) + H(+) = 2 a Fe(III)-siderophore + NADPH</text>
        <dbReference type="Rhea" id="RHEA:28795"/>
        <dbReference type="Rhea" id="RHEA-COMP:11342"/>
        <dbReference type="Rhea" id="RHEA-COMP:11344"/>
        <dbReference type="ChEBI" id="CHEBI:15378"/>
        <dbReference type="ChEBI" id="CHEBI:29033"/>
        <dbReference type="ChEBI" id="CHEBI:29034"/>
        <dbReference type="ChEBI" id="CHEBI:57783"/>
        <dbReference type="ChEBI" id="CHEBI:58349"/>
        <dbReference type="EC" id="1.16.1.9"/>
    </reaction>
</comment>
<dbReference type="SUPFAM" id="SSF52343">
    <property type="entry name" value="Ferredoxin reductase-like, C-terminal NADP-linked domain"/>
    <property type="match status" value="1"/>
</dbReference>
<dbReference type="Pfam" id="PF08030">
    <property type="entry name" value="NAD_binding_6"/>
    <property type="match status" value="1"/>
</dbReference>
<evidence type="ECO:0000256" key="1">
    <source>
        <dbReference type="ARBA" id="ARBA00004651"/>
    </source>
</evidence>
<feature type="transmembrane region" description="Helical" evidence="13">
    <location>
        <begin position="30"/>
        <end position="51"/>
    </location>
</feature>
<reference evidence="15 16" key="1">
    <citation type="submission" date="2018-12" db="EMBL/GenBank/DDBJ databases">
        <title>Venturia inaequalis Genome Resource.</title>
        <authorList>
            <person name="Lichtner F.J."/>
        </authorList>
    </citation>
    <scope>NUCLEOTIDE SEQUENCE [LARGE SCALE GENOMIC DNA]</scope>
    <source>
        <strain evidence="15 16">120213</strain>
    </source>
</reference>
<dbReference type="CDD" id="cd06186">
    <property type="entry name" value="NOX_Duox_like_FAD_NADP"/>
    <property type="match status" value="1"/>
</dbReference>
<dbReference type="SFLD" id="SFLDG01168">
    <property type="entry name" value="Ferric_reductase_subgroup_(FRE"/>
    <property type="match status" value="1"/>
</dbReference>
<dbReference type="PROSITE" id="PS51384">
    <property type="entry name" value="FAD_FR"/>
    <property type="match status" value="1"/>
</dbReference>
<dbReference type="EC" id="1.16.1.9" evidence="3"/>
<dbReference type="InterPro" id="IPR013121">
    <property type="entry name" value="Fe_red_NAD-bd_6"/>
</dbReference>
<dbReference type="Pfam" id="PF08022">
    <property type="entry name" value="FAD_binding_8"/>
    <property type="match status" value="1"/>
</dbReference>
<dbReference type="Proteomes" id="UP000447873">
    <property type="component" value="Unassembled WGS sequence"/>
</dbReference>
<feature type="transmembrane region" description="Helical" evidence="13">
    <location>
        <begin position="178"/>
        <end position="201"/>
    </location>
</feature>
<evidence type="ECO:0000313" key="16">
    <source>
        <dbReference type="Proteomes" id="UP000447873"/>
    </source>
</evidence>
<dbReference type="PANTHER" id="PTHR32361">
    <property type="entry name" value="FERRIC/CUPRIC REDUCTASE TRANSMEMBRANE COMPONENT"/>
    <property type="match status" value="1"/>
</dbReference>
<keyword evidence="11 13" id="KW-0472">Membrane</keyword>
<dbReference type="GO" id="GO:0015677">
    <property type="term" value="P:copper ion import"/>
    <property type="evidence" value="ECO:0007669"/>
    <property type="project" value="TreeGrafter"/>
</dbReference>
<keyword evidence="5" id="KW-1003">Cell membrane</keyword>
<comment type="similarity">
    <text evidence="2">Belongs to the ferric reductase (FRE) family.</text>
</comment>
<feature type="transmembrane region" description="Helical" evidence="13">
    <location>
        <begin position="99"/>
        <end position="118"/>
    </location>
</feature>
<keyword evidence="6 13" id="KW-0812">Transmembrane</keyword>
<evidence type="ECO:0000256" key="5">
    <source>
        <dbReference type="ARBA" id="ARBA00022475"/>
    </source>
</evidence>
<dbReference type="InterPro" id="IPR039261">
    <property type="entry name" value="FNR_nucleotide-bd"/>
</dbReference>